<name>A0A7K0KBV7_9BACT</name>
<dbReference type="AlphaFoldDB" id="A0A7K0KBV7"/>
<dbReference type="RefSeq" id="WP_154532967.1">
    <property type="nucleotide sequence ID" value="NZ_VUNG01000002.1"/>
</dbReference>
<proteinExistence type="predicted"/>
<feature type="transmembrane region" description="Helical" evidence="1">
    <location>
        <begin position="20"/>
        <end position="45"/>
    </location>
</feature>
<evidence type="ECO:0000256" key="1">
    <source>
        <dbReference type="SAM" id="Phobius"/>
    </source>
</evidence>
<feature type="transmembrane region" description="Helical" evidence="1">
    <location>
        <begin position="77"/>
        <end position="97"/>
    </location>
</feature>
<comment type="caution">
    <text evidence="2">The sequence shown here is derived from an EMBL/GenBank/DDBJ whole genome shotgun (WGS) entry which is preliminary data.</text>
</comment>
<sequence>MKYKKITFQNSSPLTLKAKIAFYLVGVILIAAGIFFLVCDLTHAIVEGRKIAVECLMIIGGGAVITGVYFRKRIPEMVKFYISWIGMIGASITLMLAQHGTYRYGPTTLQVIGFIGTIFFGGVGLWIIFNDCMYRLKHREDDKDQESD</sequence>
<feature type="transmembrane region" description="Helical" evidence="1">
    <location>
        <begin position="109"/>
        <end position="129"/>
    </location>
</feature>
<gene>
    <name evidence="2" type="ORF">FYJ73_01665</name>
</gene>
<feature type="transmembrane region" description="Helical" evidence="1">
    <location>
        <begin position="51"/>
        <end position="70"/>
    </location>
</feature>
<dbReference type="Proteomes" id="UP000438914">
    <property type="component" value="Unassembled WGS sequence"/>
</dbReference>
<protein>
    <submittedName>
        <fullName evidence="2">Uncharacterized protein</fullName>
    </submittedName>
</protein>
<evidence type="ECO:0000313" key="3">
    <source>
        <dbReference type="Proteomes" id="UP000438914"/>
    </source>
</evidence>
<keyword evidence="1" id="KW-0812">Transmembrane</keyword>
<keyword evidence="3" id="KW-1185">Reference proteome</keyword>
<keyword evidence="1" id="KW-1133">Transmembrane helix</keyword>
<reference evidence="2 3" key="1">
    <citation type="submission" date="2019-08" db="EMBL/GenBank/DDBJ databases">
        <title>In-depth cultivation of the pig gut microbiome towards novel bacterial diversity and tailored functional studies.</title>
        <authorList>
            <person name="Wylensek D."/>
            <person name="Hitch T.C.A."/>
            <person name="Clavel T."/>
        </authorList>
    </citation>
    <scope>NUCLEOTIDE SEQUENCE [LARGE SCALE GENOMIC DNA]</scope>
    <source>
        <strain evidence="2 3">LKV-178-WT-2A</strain>
    </source>
</reference>
<organism evidence="2 3">
    <name type="scientific">Hallella mizrahii</name>
    <dbReference type="NCBI Taxonomy" id="2606637"/>
    <lineage>
        <taxon>Bacteria</taxon>
        <taxon>Pseudomonadati</taxon>
        <taxon>Bacteroidota</taxon>
        <taxon>Bacteroidia</taxon>
        <taxon>Bacteroidales</taxon>
        <taxon>Prevotellaceae</taxon>
        <taxon>Hallella</taxon>
    </lineage>
</organism>
<keyword evidence="1" id="KW-0472">Membrane</keyword>
<accession>A0A7K0KBV7</accession>
<evidence type="ECO:0000313" key="2">
    <source>
        <dbReference type="EMBL" id="MST83402.1"/>
    </source>
</evidence>
<dbReference type="EMBL" id="VUNG01000002">
    <property type="protein sequence ID" value="MST83402.1"/>
    <property type="molecule type" value="Genomic_DNA"/>
</dbReference>